<dbReference type="RefSeq" id="WP_073171010.1">
    <property type="nucleotide sequence ID" value="NZ_FRDA01000016.1"/>
</dbReference>
<name>A0A1M7Q235_9PSED</name>
<evidence type="ECO:0000313" key="2">
    <source>
        <dbReference type="Proteomes" id="UP000183983"/>
    </source>
</evidence>
<proteinExistence type="predicted"/>
<dbReference type="STRING" id="1190415.SAMN05216593_116128"/>
<organism evidence="1 2">
    <name type="scientific">Pseudomonas asturiensis</name>
    <dbReference type="NCBI Taxonomy" id="1190415"/>
    <lineage>
        <taxon>Bacteria</taxon>
        <taxon>Pseudomonadati</taxon>
        <taxon>Pseudomonadota</taxon>
        <taxon>Gammaproteobacteria</taxon>
        <taxon>Pseudomonadales</taxon>
        <taxon>Pseudomonadaceae</taxon>
        <taxon>Pseudomonas</taxon>
    </lineage>
</organism>
<accession>A0A1M7Q235</accession>
<dbReference type="Proteomes" id="UP000183983">
    <property type="component" value="Unassembled WGS sequence"/>
</dbReference>
<reference evidence="1 2" key="1">
    <citation type="submission" date="2016-11" db="EMBL/GenBank/DDBJ databases">
        <authorList>
            <person name="Jaros S."/>
            <person name="Januszkiewicz K."/>
            <person name="Wedrychowicz H."/>
        </authorList>
    </citation>
    <scope>NUCLEOTIDE SEQUENCE [LARGE SCALE GENOMIC DNA]</scope>
    <source>
        <strain evidence="1 2">LMG 26898</strain>
    </source>
</reference>
<evidence type="ECO:0008006" key="3">
    <source>
        <dbReference type="Google" id="ProtNLM"/>
    </source>
</evidence>
<dbReference type="EMBL" id="FRDA01000016">
    <property type="protein sequence ID" value="SHN24159.1"/>
    <property type="molecule type" value="Genomic_DNA"/>
</dbReference>
<evidence type="ECO:0000313" key="1">
    <source>
        <dbReference type="EMBL" id="SHN24159.1"/>
    </source>
</evidence>
<protein>
    <recommendedName>
        <fullName evidence="3">TIGR02646 family protein</fullName>
    </recommendedName>
</protein>
<dbReference type="OrthoDB" id="8824552at2"/>
<sequence length="270" mass="30918">MRKIKIPDGQTPPQDWLEEASRITSALASAESDEERDNLIEKHATLWRDDRIRNWLLGLFNNKCWYTEAQESVSAYHVDHYRPKGRVNDIARTKPESGYWWLAFDWQNYRICGQLINVKKSDVFPLFEGDRATHGTPSSLRLEAPFIIDPLTDDASLISFEMDEDGCRAVPMPGAEEDDCARVAATIEIIGLNRLDRLNQKRAEVWRECQEKLSSYNAAAGEPLVLRSLRRAMIVEDLRKRVRYQSELSSVAEACIRKLGSEVVRAKVHG</sequence>
<gene>
    <name evidence="1" type="ORF">SAMN05216593_116128</name>
</gene>
<dbReference type="AlphaFoldDB" id="A0A1M7Q235"/>